<keyword evidence="2" id="KW-1185">Reference proteome</keyword>
<dbReference type="Proteomes" id="UP000001542">
    <property type="component" value="Unassembled WGS sequence"/>
</dbReference>
<reference evidence="1" key="2">
    <citation type="journal article" date="2007" name="Science">
        <title>Draft genome sequence of the sexually transmitted pathogen Trichomonas vaginalis.</title>
        <authorList>
            <person name="Carlton J.M."/>
            <person name="Hirt R.P."/>
            <person name="Silva J.C."/>
            <person name="Delcher A.L."/>
            <person name="Schatz M."/>
            <person name="Zhao Q."/>
            <person name="Wortman J.R."/>
            <person name="Bidwell S.L."/>
            <person name="Alsmark U.C.M."/>
            <person name="Besteiro S."/>
            <person name="Sicheritz-Ponten T."/>
            <person name="Noel C.J."/>
            <person name="Dacks J.B."/>
            <person name="Foster P.G."/>
            <person name="Simillion C."/>
            <person name="Van de Peer Y."/>
            <person name="Miranda-Saavedra D."/>
            <person name="Barton G.J."/>
            <person name="Westrop G.D."/>
            <person name="Mueller S."/>
            <person name="Dessi D."/>
            <person name="Fiori P.L."/>
            <person name="Ren Q."/>
            <person name="Paulsen I."/>
            <person name="Zhang H."/>
            <person name="Bastida-Corcuera F.D."/>
            <person name="Simoes-Barbosa A."/>
            <person name="Brown M.T."/>
            <person name="Hayes R.D."/>
            <person name="Mukherjee M."/>
            <person name="Okumura C.Y."/>
            <person name="Schneider R."/>
            <person name="Smith A.J."/>
            <person name="Vanacova S."/>
            <person name="Villalvazo M."/>
            <person name="Haas B.J."/>
            <person name="Pertea M."/>
            <person name="Feldblyum T.V."/>
            <person name="Utterback T.R."/>
            <person name="Shu C.L."/>
            <person name="Osoegawa K."/>
            <person name="de Jong P.J."/>
            <person name="Hrdy I."/>
            <person name="Horvathova L."/>
            <person name="Zubacova Z."/>
            <person name="Dolezal P."/>
            <person name="Malik S.B."/>
            <person name="Logsdon J.M. Jr."/>
            <person name="Henze K."/>
            <person name="Gupta A."/>
            <person name="Wang C.C."/>
            <person name="Dunne R.L."/>
            <person name="Upcroft J.A."/>
            <person name="Upcroft P."/>
            <person name="White O."/>
            <person name="Salzberg S.L."/>
            <person name="Tang P."/>
            <person name="Chiu C.-H."/>
            <person name="Lee Y.-S."/>
            <person name="Embley T.M."/>
            <person name="Coombs G.H."/>
            <person name="Mottram J.C."/>
            <person name="Tachezy J."/>
            <person name="Fraser-Liggett C.M."/>
            <person name="Johnson P.J."/>
        </authorList>
    </citation>
    <scope>NUCLEOTIDE SEQUENCE [LARGE SCALE GENOMIC DNA]</scope>
    <source>
        <strain evidence="1">G3</strain>
    </source>
</reference>
<dbReference type="VEuPathDB" id="TrichDB:TVAG_277360"/>
<dbReference type="InterPro" id="IPR016024">
    <property type="entry name" value="ARM-type_fold"/>
</dbReference>
<gene>
    <name evidence="1" type="ORF">TVAG_277360</name>
</gene>
<dbReference type="AlphaFoldDB" id="A2FTU5"/>
<dbReference type="VEuPathDB" id="TrichDB:TVAGG3_0951390"/>
<evidence type="ECO:0000313" key="2">
    <source>
        <dbReference type="Proteomes" id="UP000001542"/>
    </source>
</evidence>
<organism evidence="1 2">
    <name type="scientific">Trichomonas vaginalis (strain ATCC PRA-98 / G3)</name>
    <dbReference type="NCBI Taxonomy" id="412133"/>
    <lineage>
        <taxon>Eukaryota</taxon>
        <taxon>Metamonada</taxon>
        <taxon>Parabasalia</taxon>
        <taxon>Trichomonadida</taxon>
        <taxon>Trichomonadidae</taxon>
        <taxon>Trichomonas</taxon>
    </lineage>
</organism>
<name>A2FTU5_TRIV3</name>
<sequence length="933" mass="106053">MENIPKIIEFGNAVLAGAKPGTVTVPEYTISPQNFKELAEHVSNSNDQALKVGFSNSIYRLLLLNYNNSDEDNAKVFRNSVLEFAIKNTVKNTLSGILKSTNELLSQTEGKWPELIEFLLKNETENNYFRGQFIAVATYIRETDFPVTNRDALLPVIDNLLKSSEDLPISSLLLVITLTKADINQLQPYINTIWESALKCAESSDFHAVCSAMHDLHQIPGFDKLIPDCVSKKIEIFSNQDLDLENRIKEIHPCIKLFPFLDEKSMENILQVISSEVTTNVENSIKILDTFEETEVDLLNEGSIVILSTYIRILVEGDNPAQGLVFLEPFADQVLDDEDFENEVNELILKTLQDENKAICALYSLKTMSTRMQKPNLDLFKLVLDYIPRDDTVGYHARIAMESLIETQLFVDDVYVKSFVESFQKFQGKTSLFVKFVIKLLNSLPEIGLVVCQGLFEFSVPLISEGKSDEEKSVALSFFAQLAEVDKDYVVDRLDDMMATSLSLMESKNPGCVAASADFLASVANSFEQETREKVFDQIPKMLQIVRREIEGFPEIHRNAVATSLSDIVSQFDLRETAEELANIAMKDLNSNDEETKGEAIHIIYIICQNLLPDVAQTVFNDLASKLEQMEDQDNAETSIRALKDLLKKYKIDREIVMNLVKSVYEGRIKAIGQIDSIENDETEVFELLKNYVIKYKNDALIFVRQVIGVLPFIDSSVLSLALAPINEALNLCKERDYLTDNDIQTIVQTLMTILNQDDPESVNSISDTLINLIMNFTKFVDTQQLVNKINDLWETCDEKEDKEQTCSLAMICFALLTQNVFIEQLFADLIQLMPISCETFSLKQSVEMMKKAAETLQSRDILSFVYEYLCRFELMKKSQIEEYDEEIPQNLQSSIRQFIKEKLKNDNQMKDEMTKTLLAKNYGKVLVASLFK</sequence>
<dbReference type="RefSeq" id="XP_001304596.1">
    <property type="nucleotide sequence ID" value="XM_001304595.1"/>
</dbReference>
<accession>A2FTU5</accession>
<dbReference type="KEGG" id="tva:4749364"/>
<evidence type="ECO:0008006" key="3">
    <source>
        <dbReference type="Google" id="ProtNLM"/>
    </source>
</evidence>
<dbReference type="InterPro" id="IPR011989">
    <property type="entry name" value="ARM-like"/>
</dbReference>
<protein>
    <recommendedName>
        <fullName evidence="3">Importin N-terminal domain-containing protein</fullName>
    </recommendedName>
</protein>
<dbReference type="EMBL" id="DS114018">
    <property type="protein sequence ID" value="EAX91666.1"/>
    <property type="molecule type" value="Genomic_DNA"/>
</dbReference>
<reference evidence="1" key="1">
    <citation type="submission" date="2006-10" db="EMBL/GenBank/DDBJ databases">
        <authorList>
            <person name="Amadeo P."/>
            <person name="Zhao Q."/>
            <person name="Wortman J."/>
            <person name="Fraser-Liggett C."/>
            <person name="Carlton J."/>
        </authorList>
    </citation>
    <scope>NUCLEOTIDE SEQUENCE</scope>
    <source>
        <strain evidence="1">G3</strain>
    </source>
</reference>
<evidence type="ECO:0000313" key="1">
    <source>
        <dbReference type="EMBL" id="EAX91666.1"/>
    </source>
</evidence>
<dbReference type="InParanoid" id="A2FTU5"/>
<dbReference type="OrthoDB" id="10556871at2759"/>
<dbReference type="SMR" id="A2FTU5"/>
<dbReference type="SUPFAM" id="SSF48371">
    <property type="entry name" value="ARM repeat"/>
    <property type="match status" value="1"/>
</dbReference>
<proteinExistence type="predicted"/>
<dbReference type="Gene3D" id="1.25.10.10">
    <property type="entry name" value="Leucine-rich Repeat Variant"/>
    <property type="match status" value="1"/>
</dbReference>